<accession>A0ACC3TD53</accession>
<name>A0ACC3TD53_9ASCO</name>
<comment type="caution">
    <text evidence="1">The sequence shown here is derived from an EMBL/GenBank/DDBJ whole genome shotgun (WGS) entry which is preliminary data.</text>
</comment>
<keyword evidence="2" id="KW-1185">Reference proteome</keyword>
<reference evidence="2" key="1">
    <citation type="journal article" date="2024" name="Front. Bioeng. Biotechnol.">
        <title>Genome-scale model development and genomic sequencing of the oleaginous clade Lipomyces.</title>
        <authorList>
            <person name="Czajka J.J."/>
            <person name="Han Y."/>
            <person name="Kim J."/>
            <person name="Mondo S.J."/>
            <person name="Hofstad B.A."/>
            <person name="Robles A."/>
            <person name="Haridas S."/>
            <person name="Riley R."/>
            <person name="LaButti K."/>
            <person name="Pangilinan J."/>
            <person name="Andreopoulos W."/>
            <person name="Lipzen A."/>
            <person name="Yan J."/>
            <person name="Wang M."/>
            <person name="Ng V."/>
            <person name="Grigoriev I.V."/>
            <person name="Spatafora J.W."/>
            <person name="Magnuson J.K."/>
            <person name="Baker S.E."/>
            <person name="Pomraning K.R."/>
        </authorList>
    </citation>
    <scope>NUCLEOTIDE SEQUENCE [LARGE SCALE GENOMIC DNA]</scope>
    <source>
        <strain evidence="2">CBS 10300</strain>
    </source>
</reference>
<sequence>MSMSAARPIDQVRVTSRHTLRCANEATLATIESPFKLGPMDQLVLPFVPIAVVYVYKQPVSNSSSDATRCELIPVGCLQRALTQLLELLPASDGSPADKPG</sequence>
<protein>
    <submittedName>
        <fullName evidence="1">Uncharacterized protein</fullName>
    </submittedName>
</protein>
<dbReference type="Proteomes" id="UP001489719">
    <property type="component" value="Unassembled WGS sequence"/>
</dbReference>
<dbReference type="EMBL" id="MU970231">
    <property type="protein sequence ID" value="KAK9319084.1"/>
    <property type="molecule type" value="Genomic_DNA"/>
</dbReference>
<evidence type="ECO:0000313" key="1">
    <source>
        <dbReference type="EMBL" id="KAK9319084.1"/>
    </source>
</evidence>
<proteinExistence type="predicted"/>
<evidence type="ECO:0000313" key="2">
    <source>
        <dbReference type="Proteomes" id="UP001489719"/>
    </source>
</evidence>
<organism evidence="1 2">
    <name type="scientific">Lipomyces orientalis</name>
    <dbReference type="NCBI Taxonomy" id="1233043"/>
    <lineage>
        <taxon>Eukaryota</taxon>
        <taxon>Fungi</taxon>
        <taxon>Dikarya</taxon>
        <taxon>Ascomycota</taxon>
        <taxon>Saccharomycotina</taxon>
        <taxon>Lipomycetes</taxon>
        <taxon>Lipomycetales</taxon>
        <taxon>Lipomycetaceae</taxon>
        <taxon>Lipomyces</taxon>
    </lineage>
</organism>
<gene>
    <name evidence="1" type="ORF">V1517DRAFT_333695</name>
</gene>